<reference evidence="12 13" key="1">
    <citation type="submission" date="2018-04" db="EMBL/GenBank/DDBJ databases">
        <authorList>
            <person name="Zhang X."/>
            <person name="Yuan J."/>
            <person name="Li F."/>
            <person name="Xiang J."/>
        </authorList>
    </citation>
    <scope>NUCLEOTIDE SEQUENCE [LARGE SCALE GENOMIC DNA]</scope>
    <source>
        <tissue evidence="12">Muscle</tissue>
    </source>
</reference>
<name>A0A423T548_PENVA</name>
<gene>
    <name evidence="12" type="ORF">C7M84_010111</name>
</gene>
<dbReference type="Proteomes" id="UP000283509">
    <property type="component" value="Unassembled WGS sequence"/>
</dbReference>
<dbReference type="EMBL" id="QCYY01002280">
    <property type="protein sequence ID" value="ROT71561.1"/>
    <property type="molecule type" value="Genomic_DNA"/>
</dbReference>
<reference evidence="12 13" key="2">
    <citation type="submission" date="2019-01" db="EMBL/GenBank/DDBJ databases">
        <title>The decoding of complex shrimp genome reveals the adaptation for benthos swimmer, frequently molting mechanism and breeding impact on genome.</title>
        <authorList>
            <person name="Sun Y."/>
            <person name="Gao Y."/>
            <person name="Yu Y."/>
        </authorList>
    </citation>
    <scope>NUCLEOTIDE SEQUENCE [LARGE SCALE GENOMIC DNA]</scope>
    <source>
        <tissue evidence="12">Muscle</tissue>
    </source>
</reference>
<keyword evidence="2" id="KW-0645">Protease</keyword>
<keyword evidence="6" id="KW-0720">Serine protease</keyword>
<dbReference type="PANTHER" id="PTHR24252">
    <property type="entry name" value="ACROSIN-RELATED"/>
    <property type="match status" value="1"/>
</dbReference>
<dbReference type="SUPFAM" id="SSF50494">
    <property type="entry name" value="Trypsin-like serine proteases"/>
    <property type="match status" value="1"/>
</dbReference>
<dbReference type="InterPro" id="IPR001314">
    <property type="entry name" value="Peptidase_S1A"/>
</dbReference>
<dbReference type="Gene3D" id="2.40.10.10">
    <property type="entry name" value="Trypsin-like serine proteases"/>
    <property type="match status" value="1"/>
</dbReference>
<dbReference type="InterPro" id="IPR043504">
    <property type="entry name" value="Peptidase_S1_PA_chymotrypsin"/>
</dbReference>
<evidence type="ECO:0000313" key="12">
    <source>
        <dbReference type="EMBL" id="ROT71561.1"/>
    </source>
</evidence>
<evidence type="ECO:0000256" key="7">
    <source>
        <dbReference type="ARBA" id="ARBA00023157"/>
    </source>
</evidence>
<protein>
    <recommendedName>
        <fullName evidence="9">limulus clotting factor C</fullName>
        <ecNumber evidence="9">3.4.21.84</ecNumber>
    </recommendedName>
</protein>
<dbReference type="CDD" id="cd00190">
    <property type="entry name" value="Tryp_SPc"/>
    <property type="match status" value="1"/>
</dbReference>
<dbReference type="InterPro" id="IPR018114">
    <property type="entry name" value="TRYPSIN_HIS"/>
</dbReference>
<evidence type="ECO:0000256" key="8">
    <source>
        <dbReference type="ARBA" id="ARBA00052079"/>
    </source>
</evidence>
<dbReference type="PRINTS" id="PR00722">
    <property type="entry name" value="CHYMOTRYPSIN"/>
</dbReference>
<dbReference type="OrthoDB" id="10002959at2759"/>
<keyword evidence="7" id="KW-1015">Disulfide bond</keyword>
<dbReference type="PANTHER" id="PTHR24252:SF7">
    <property type="entry name" value="HYALIN"/>
    <property type="match status" value="1"/>
</dbReference>
<evidence type="ECO:0000256" key="5">
    <source>
        <dbReference type="ARBA" id="ARBA00022820"/>
    </source>
</evidence>
<dbReference type="Pfam" id="PF00089">
    <property type="entry name" value="Trypsin"/>
    <property type="match status" value="1"/>
</dbReference>
<comment type="caution">
    <text evidence="12">The sequence shown here is derived from an EMBL/GenBank/DDBJ whole genome shotgun (WGS) entry which is preliminary data.</text>
</comment>
<dbReference type="InterPro" id="IPR009003">
    <property type="entry name" value="Peptidase_S1_PA"/>
</dbReference>
<dbReference type="PROSITE" id="PS50240">
    <property type="entry name" value="TRYPSIN_DOM"/>
    <property type="match status" value="1"/>
</dbReference>
<dbReference type="FunFam" id="2.40.10.10:FF:000120">
    <property type="entry name" value="Putative serine protease"/>
    <property type="match status" value="1"/>
</dbReference>
<comment type="catalytic activity">
    <reaction evidence="8">
        <text>Selective cleavage of 103-Arg-|-Ser-104 and 124-Ile-|-Ile-125 bonds in Limulus clotting factor B to form activated factor B. Cleavage of -Pro-Arg-|-Xaa- bonds in synthetic substrates.</text>
        <dbReference type="EC" id="3.4.21.84"/>
    </reaction>
</comment>
<evidence type="ECO:0000313" key="13">
    <source>
        <dbReference type="Proteomes" id="UP000283509"/>
    </source>
</evidence>
<feature type="region of interest" description="Disordered" evidence="10">
    <location>
        <begin position="1"/>
        <end position="28"/>
    </location>
</feature>
<proteinExistence type="predicted"/>
<evidence type="ECO:0000256" key="10">
    <source>
        <dbReference type="SAM" id="MobiDB-lite"/>
    </source>
</evidence>
<evidence type="ECO:0000256" key="9">
    <source>
        <dbReference type="ARBA" id="ARBA00066707"/>
    </source>
</evidence>
<dbReference type="AlphaFoldDB" id="A0A423T548"/>
<evidence type="ECO:0000256" key="4">
    <source>
        <dbReference type="ARBA" id="ARBA00022801"/>
    </source>
</evidence>
<dbReference type="InterPro" id="IPR001254">
    <property type="entry name" value="Trypsin_dom"/>
</dbReference>
<evidence type="ECO:0000259" key="11">
    <source>
        <dbReference type="PROSITE" id="PS50240"/>
    </source>
</evidence>
<sequence>MCTATSLPTGARVGGGSEAPSEHKGVGQTSDKQTFLAVVLSVCVSEASCRQLPNATARENRASQCGVANPTRIVGGMEGSPAHKYPWQVGLGKQGYYGYSCGGAIINNLYVLTAAHCFFDKEGNRLSDEGLVVGVGDHIMTSSNDDVAGVTKEVPVAKVILHESYNPKAYDYDIALLRLGQTLDLASHSQVRAVCLPDDDSKTYVGENAIASGWGALGFGDSQPDALREVMLPILSTCLDNTGITERMLCAGYEEGGKDTCQGDSGGPLCVKEGSKFVQVGVVSFGDGCAQARKPGVYARVTKFLTWIKEKTSDATYC</sequence>
<evidence type="ECO:0000256" key="1">
    <source>
        <dbReference type="ARBA" id="ARBA00022659"/>
    </source>
</evidence>
<dbReference type="PROSITE" id="PS00134">
    <property type="entry name" value="TRYPSIN_HIS"/>
    <property type="match status" value="1"/>
</dbReference>
<keyword evidence="1" id="KW-0768">Sushi</keyword>
<dbReference type="GO" id="GO:0006508">
    <property type="term" value="P:proteolysis"/>
    <property type="evidence" value="ECO:0007669"/>
    <property type="project" value="UniProtKB-KW"/>
</dbReference>
<keyword evidence="3" id="KW-0732">Signal</keyword>
<feature type="domain" description="Peptidase S1" evidence="11">
    <location>
        <begin position="73"/>
        <end position="313"/>
    </location>
</feature>
<keyword evidence="13" id="KW-1185">Reference proteome</keyword>
<dbReference type="GO" id="GO:0004252">
    <property type="term" value="F:serine-type endopeptidase activity"/>
    <property type="evidence" value="ECO:0007669"/>
    <property type="project" value="InterPro"/>
</dbReference>
<organism evidence="12 13">
    <name type="scientific">Penaeus vannamei</name>
    <name type="common">Whiteleg shrimp</name>
    <name type="synonym">Litopenaeus vannamei</name>
    <dbReference type="NCBI Taxonomy" id="6689"/>
    <lineage>
        <taxon>Eukaryota</taxon>
        <taxon>Metazoa</taxon>
        <taxon>Ecdysozoa</taxon>
        <taxon>Arthropoda</taxon>
        <taxon>Crustacea</taxon>
        <taxon>Multicrustacea</taxon>
        <taxon>Malacostraca</taxon>
        <taxon>Eumalacostraca</taxon>
        <taxon>Eucarida</taxon>
        <taxon>Decapoda</taxon>
        <taxon>Dendrobranchiata</taxon>
        <taxon>Penaeoidea</taxon>
        <taxon>Penaeidae</taxon>
        <taxon>Penaeus</taxon>
    </lineage>
</organism>
<dbReference type="EC" id="3.4.21.84" evidence="9"/>
<evidence type="ECO:0000256" key="3">
    <source>
        <dbReference type="ARBA" id="ARBA00022729"/>
    </source>
</evidence>
<keyword evidence="5" id="KW-0353">Hemolymph clotting</keyword>
<evidence type="ECO:0000256" key="2">
    <source>
        <dbReference type="ARBA" id="ARBA00022670"/>
    </source>
</evidence>
<evidence type="ECO:0000256" key="6">
    <source>
        <dbReference type="ARBA" id="ARBA00022825"/>
    </source>
</evidence>
<dbReference type="SMART" id="SM00020">
    <property type="entry name" value="Tryp_SPc"/>
    <property type="match status" value="1"/>
</dbReference>
<accession>A0A423T548</accession>
<keyword evidence="4" id="KW-0378">Hydrolase</keyword>
<dbReference type="GO" id="GO:0042381">
    <property type="term" value="P:hemolymph coagulation"/>
    <property type="evidence" value="ECO:0007669"/>
    <property type="project" value="UniProtKB-KW"/>
</dbReference>